<name>A0A6I3UA50_STREE</name>
<reference evidence="1 2" key="1">
    <citation type="submission" date="2019-11" db="EMBL/GenBank/DDBJ databases">
        <title>Growth characteristics of pneumococcus vary with the chemical composition of the capsule and with environmental conditions.</title>
        <authorList>
            <person name="Tothpal A."/>
            <person name="Desobry K."/>
            <person name="Joshi S."/>
            <person name="Wyllie A.L."/>
            <person name="Weinberger D.M."/>
        </authorList>
    </citation>
    <scope>NUCLEOTIDE SEQUENCE [LARGE SCALE GENOMIC DNA]</scope>
    <source>
        <strain evidence="2">pnumococcus35B</strain>
    </source>
</reference>
<sequence length="54" mass="5932">ITEVRQLTGALENGRPVTHLTYAAPTPTSPGVFHPDSALVAELSRYEPEVTRWV</sequence>
<accession>A0A6I3UA50</accession>
<proteinExistence type="predicted"/>
<evidence type="ECO:0000313" key="2">
    <source>
        <dbReference type="Proteomes" id="UP000469505"/>
    </source>
</evidence>
<dbReference type="EMBL" id="WNHX01001070">
    <property type="protein sequence ID" value="MTV88719.1"/>
    <property type="molecule type" value="Genomic_DNA"/>
</dbReference>
<gene>
    <name evidence="1" type="ORF">GM543_14805</name>
</gene>
<dbReference type="Proteomes" id="UP000469505">
    <property type="component" value="Unassembled WGS sequence"/>
</dbReference>
<evidence type="ECO:0000313" key="1">
    <source>
        <dbReference type="EMBL" id="MTV88719.1"/>
    </source>
</evidence>
<dbReference type="AlphaFoldDB" id="A0A6I3UA50"/>
<organism evidence="1 2">
    <name type="scientific">Streptococcus pneumoniae</name>
    <dbReference type="NCBI Taxonomy" id="1313"/>
    <lineage>
        <taxon>Bacteria</taxon>
        <taxon>Bacillati</taxon>
        <taxon>Bacillota</taxon>
        <taxon>Bacilli</taxon>
        <taxon>Lactobacillales</taxon>
        <taxon>Streptococcaceae</taxon>
        <taxon>Streptococcus</taxon>
    </lineage>
</organism>
<feature type="non-terminal residue" evidence="1">
    <location>
        <position position="1"/>
    </location>
</feature>
<protein>
    <submittedName>
        <fullName evidence="1">CpaF family protein</fullName>
    </submittedName>
</protein>
<comment type="caution">
    <text evidence="1">The sequence shown here is derived from an EMBL/GenBank/DDBJ whole genome shotgun (WGS) entry which is preliminary data.</text>
</comment>